<evidence type="ECO:0008006" key="5">
    <source>
        <dbReference type="Google" id="ProtNLM"/>
    </source>
</evidence>
<reference evidence="4" key="1">
    <citation type="journal article" date="2019" name="Int. J. Syst. Evol. Microbiol.">
        <title>The Global Catalogue of Microorganisms (GCM) 10K type strain sequencing project: providing services to taxonomists for standard genome sequencing and annotation.</title>
        <authorList>
            <consortium name="The Broad Institute Genomics Platform"/>
            <consortium name="The Broad Institute Genome Sequencing Center for Infectious Disease"/>
            <person name="Wu L."/>
            <person name="Ma J."/>
        </authorList>
    </citation>
    <scope>NUCLEOTIDE SEQUENCE [LARGE SCALE GENOMIC DNA]</scope>
    <source>
        <strain evidence="4">JCM 11483</strain>
    </source>
</reference>
<feature type="transmembrane region" description="Helical" evidence="2">
    <location>
        <begin position="243"/>
        <end position="262"/>
    </location>
</feature>
<evidence type="ECO:0000313" key="4">
    <source>
        <dbReference type="Proteomes" id="UP001501736"/>
    </source>
</evidence>
<keyword evidence="4" id="KW-1185">Reference proteome</keyword>
<feature type="transmembrane region" description="Helical" evidence="2">
    <location>
        <begin position="12"/>
        <end position="29"/>
    </location>
</feature>
<keyword evidence="2" id="KW-1133">Transmembrane helix</keyword>
<feature type="region of interest" description="Disordered" evidence="1">
    <location>
        <begin position="38"/>
        <end position="73"/>
    </location>
</feature>
<dbReference type="Proteomes" id="UP001501736">
    <property type="component" value="Unassembled WGS sequence"/>
</dbReference>
<gene>
    <name evidence="3" type="ORF">GCM10020260_10800</name>
</gene>
<comment type="caution">
    <text evidence="3">The sequence shown here is derived from an EMBL/GenBank/DDBJ whole genome shotgun (WGS) entry which is preliminary data.</text>
</comment>
<feature type="transmembrane region" description="Helical" evidence="2">
    <location>
        <begin position="213"/>
        <end position="231"/>
    </location>
</feature>
<evidence type="ECO:0000313" key="3">
    <source>
        <dbReference type="EMBL" id="GAA3282912.1"/>
    </source>
</evidence>
<evidence type="ECO:0000256" key="2">
    <source>
        <dbReference type="SAM" id="Phobius"/>
    </source>
</evidence>
<accession>A0ABP6RAX9</accession>
<feature type="compositionally biased region" description="Basic residues" evidence="1">
    <location>
        <begin position="53"/>
        <end position="67"/>
    </location>
</feature>
<keyword evidence="2" id="KW-0472">Membrane</keyword>
<sequence length="273" mass="28107">MDELLDVGRGAMLLLGGGCALVAVVMLIPPPPAARHRASTGISGASSRARSGIARRVRSRLGRRQGRRSSGETLRRDVAELLRQLAALLQSGRSPGQAWGDLRDHWGRLGESHPLAAVCADVARAEAAGDGAAVGLRRAGRRTRDQAAALGLSPDGARAVGEVLDRMRGAVALSEETGAPLAELARRLAAAAEEDAELHAAIRTAVAGPQTTQLILVLLPLAGVGLGQVMGADAVSLLFDGGVGTGCLVFGTALLAAGWWWGRGMIRAAMPHG</sequence>
<dbReference type="RefSeq" id="WP_344718950.1">
    <property type="nucleotide sequence ID" value="NZ_BAAAYG010000003.1"/>
</dbReference>
<organism evidence="3 4">
    <name type="scientific">Nesterenkonia halobia</name>
    <dbReference type="NCBI Taxonomy" id="37922"/>
    <lineage>
        <taxon>Bacteria</taxon>
        <taxon>Bacillati</taxon>
        <taxon>Actinomycetota</taxon>
        <taxon>Actinomycetes</taxon>
        <taxon>Micrococcales</taxon>
        <taxon>Micrococcaceae</taxon>
        <taxon>Nesterenkonia</taxon>
    </lineage>
</organism>
<name>A0ABP6RAX9_9MICC</name>
<protein>
    <recommendedName>
        <fullName evidence="5">Type II secretion system protein GspF domain-containing protein</fullName>
    </recommendedName>
</protein>
<keyword evidence="2" id="KW-0812">Transmembrane</keyword>
<feature type="compositionally biased region" description="Low complexity" evidence="1">
    <location>
        <begin position="39"/>
        <end position="52"/>
    </location>
</feature>
<dbReference type="EMBL" id="BAAAYG010000003">
    <property type="protein sequence ID" value="GAA3282912.1"/>
    <property type="molecule type" value="Genomic_DNA"/>
</dbReference>
<evidence type="ECO:0000256" key="1">
    <source>
        <dbReference type="SAM" id="MobiDB-lite"/>
    </source>
</evidence>
<proteinExistence type="predicted"/>